<evidence type="ECO:0000313" key="3">
    <source>
        <dbReference type="Proteomes" id="UP000038040"/>
    </source>
</evidence>
<dbReference type="Proteomes" id="UP000274756">
    <property type="component" value="Unassembled WGS sequence"/>
</dbReference>
<protein>
    <submittedName>
        <fullName evidence="5">RNase_Zc3h12a_2 domain-containing protein</fullName>
    </submittedName>
</protein>
<dbReference type="WBParaSite" id="DME_0000661701-mRNA-1">
    <property type="protein sequence ID" value="DME_0000661701-mRNA-1"/>
    <property type="gene ID" value="DME_0000661701"/>
</dbReference>
<dbReference type="Proteomes" id="UP000038040">
    <property type="component" value="Unplaced"/>
</dbReference>
<evidence type="ECO:0000313" key="5">
    <source>
        <dbReference type="WBParaSite" id="DME_0000661701-mRNA-1"/>
    </source>
</evidence>
<evidence type="ECO:0000313" key="4">
    <source>
        <dbReference type="Proteomes" id="UP000274756"/>
    </source>
</evidence>
<reference evidence="2 4" key="2">
    <citation type="submission" date="2018-11" db="EMBL/GenBank/DDBJ databases">
        <authorList>
            <consortium name="Pathogen Informatics"/>
        </authorList>
    </citation>
    <scope>NUCLEOTIDE SEQUENCE [LARGE SCALE GENOMIC DNA]</scope>
</reference>
<dbReference type="AlphaFoldDB" id="A0A0N4UGJ3"/>
<accession>A0A0N4UGJ3</accession>
<evidence type="ECO:0000313" key="2">
    <source>
        <dbReference type="EMBL" id="VDN51288.1"/>
    </source>
</evidence>
<dbReference type="EMBL" id="UYYG01000017">
    <property type="protein sequence ID" value="VDN51288.1"/>
    <property type="molecule type" value="Genomic_DNA"/>
</dbReference>
<sequence>MGNRSVYADANLSGFIDVPLASNVPSNIEGILSKIVVFDKVNLELKNRTDEAALRPYDRAMMNFDGPRKLRCLPFPVISLTKVLFHFIARGHKTIAYLPFVFKKWFWKAAKSKIDDLIAFRKLLDLNLLHFLDEADFFLSLKHEAIGSKGILITSGLSLIMENNEMVKKDDKDISIEDNEFCNILDRFIDYSDINDIHQERTPQNEEFNAGSSGTLPETSLKFNKNGSIWFCIGAWKCGTKPGNGLLVIEPIFRGPKRRLTISLDALFHFPGKLAISSKDYAAKNDYNFLLKMEQITLLEQYHLLKELEKILNGDYPRGIRDIGVVNIVKSSCEKL</sequence>
<keyword evidence="4" id="KW-1185">Reference proteome</keyword>
<dbReference type="InterPro" id="IPR028079">
    <property type="entry name" value="RNase_Zc3h12a_2"/>
</dbReference>
<organism evidence="3 5">
    <name type="scientific">Dracunculus medinensis</name>
    <name type="common">Guinea worm</name>
    <dbReference type="NCBI Taxonomy" id="318479"/>
    <lineage>
        <taxon>Eukaryota</taxon>
        <taxon>Metazoa</taxon>
        <taxon>Ecdysozoa</taxon>
        <taxon>Nematoda</taxon>
        <taxon>Chromadorea</taxon>
        <taxon>Rhabditida</taxon>
        <taxon>Spirurina</taxon>
        <taxon>Dracunculoidea</taxon>
        <taxon>Dracunculidae</taxon>
        <taxon>Dracunculus</taxon>
    </lineage>
</organism>
<dbReference type="Pfam" id="PF14626">
    <property type="entry name" value="RNase_Zc3h12a_2"/>
    <property type="match status" value="1"/>
</dbReference>
<name>A0A0N4UGJ3_DRAME</name>
<gene>
    <name evidence="2" type="ORF">DME_LOCUS1261</name>
</gene>
<evidence type="ECO:0000259" key="1">
    <source>
        <dbReference type="Pfam" id="PF14626"/>
    </source>
</evidence>
<reference evidence="5" key="1">
    <citation type="submission" date="2017-02" db="UniProtKB">
        <authorList>
            <consortium name="WormBaseParasite"/>
        </authorList>
    </citation>
    <scope>IDENTIFICATION</scope>
</reference>
<feature type="domain" description="Zc3h12a-like Ribonuclease NYN" evidence="1">
    <location>
        <begin position="73"/>
        <end position="136"/>
    </location>
</feature>
<dbReference type="OrthoDB" id="5799879at2759"/>
<proteinExistence type="predicted"/>